<accession>A0A8J2LY46</accession>
<dbReference type="EMBL" id="CAJVCH010556134">
    <property type="protein sequence ID" value="CAG7830496.1"/>
    <property type="molecule type" value="Genomic_DNA"/>
</dbReference>
<name>A0A8J2LY46_9HEXA</name>
<proteinExistence type="predicted"/>
<feature type="region of interest" description="Disordered" evidence="1">
    <location>
        <begin position="1"/>
        <end position="23"/>
    </location>
</feature>
<sequence>MKLNPDNGDRHSDATLPQENHKGSVGRFRNEVLSVVIPNQVNGCEDKVRELELQIVALKDAKKKYR</sequence>
<evidence type="ECO:0000313" key="2">
    <source>
        <dbReference type="EMBL" id="CAG7830496.1"/>
    </source>
</evidence>
<comment type="caution">
    <text evidence="2">The sequence shown here is derived from an EMBL/GenBank/DDBJ whole genome shotgun (WGS) entry which is preliminary data.</text>
</comment>
<evidence type="ECO:0000256" key="1">
    <source>
        <dbReference type="SAM" id="MobiDB-lite"/>
    </source>
</evidence>
<organism evidence="2 3">
    <name type="scientific">Allacma fusca</name>
    <dbReference type="NCBI Taxonomy" id="39272"/>
    <lineage>
        <taxon>Eukaryota</taxon>
        <taxon>Metazoa</taxon>
        <taxon>Ecdysozoa</taxon>
        <taxon>Arthropoda</taxon>
        <taxon>Hexapoda</taxon>
        <taxon>Collembola</taxon>
        <taxon>Symphypleona</taxon>
        <taxon>Sminthuridae</taxon>
        <taxon>Allacma</taxon>
    </lineage>
</organism>
<protein>
    <submittedName>
        <fullName evidence="2">Uncharacterized protein</fullName>
    </submittedName>
</protein>
<feature type="non-terminal residue" evidence="2">
    <location>
        <position position="1"/>
    </location>
</feature>
<keyword evidence="3" id="KW-1185">Reference proteome</keyword>
<gene>
    <name evidence="2" type="ORF">AFUS01_LOCUS40295</name>
</gene>
<dbReference type="AlphaFoldDB" id="A0A8J2LY46"/>
<dbReference type="Proteomes" id="UP000708208">
    <property type="component" value="Unassembled WGS sequence"/>
</dbReference>
<evidence type="ECO:0000313" key="3">
    <source>
        <dbReference type="Proteomes" id="UP000708208"/>
    </source>
</evidence>
<reference evidence="2" key="1">
    <citation type="submission" date="2021-06" db="EMBL/GenBank/DDBJ databases">
        <authorList>
            <person name="Hodson N. C."/>
            <person name="Mongue J. A."/>
            <person name="Jaron S. K."/>
        </authorList>
    </citation>
    <scope>NUCLEOTIDE SEQUENCE</scope>
</reference>